<dbReference type="eggNOG" id="COG0745">
    <property type="taxonomic scope" value="Bacteria"/>
</dbReference>
<evidence type="ECO:0000313" key="5">
    <source>
        <dbReference type="Proteomes" id="UP000011744"/>
    </source>
</evidence>
<dbReference type="AlphaFoldDB" id="M2YDJ8"/>
<evidence type="ECO:0000256" key="2">
    <source>
        <dbReference type="SAM" id="MobiDB-lite"/>
    </source>
</evidence>
<feature type="compositionally biased region" description="Basic residues" evidence="2">
    <location>
        <begin position="139"/>
        <end position="160"/>
    </location>
</feature>
<dbReference type="InterPro" id="IPR001789">
    <property type="entry name" value="Sig_transdc_resp-reg_receiver"/>
</dbReference>
<dbReference type="RefSeq" id="WP_008615266.1">
    <property type="nucleotide sequence ID" value="NZ_AONQ01000010.1"/>
</dbReference>
<feature type="compositionally biased region" description="Polar residues" evidence="2">
    <location>
        <begin position="165"/>
        <end position="180"/>
    </location>
</feature>
<evidence type="ECO:0000259" key="3">
    <source>
        <dbReference type="PROSITE" id="PS50110"/>
    </source>
</evidence>
<dbReference type="GO" id="GO:0000160">
    <property type="term" value="P:phosphorelay signal transduction system"/>
    <property type="evidence" value="ECO:0007669"/>
    <property type="project" value="InterPro"/>
</dbReference>
<dbReference type="InterPro" id="IPR011006">
    <property type="entry name" value="CheY-like_superfamily"/>
</dbReference>
<feature type="region of interest" description="Disordered" evidence="2">
    <location>
        <begin position="139"/>
        <end position="180"/>
    </location>
</feature>
<dbReference type="SUPFAM" id="SSF52172">
    <property type="entry name" value="CheY-like"/>
    <property type="match status" value="1"/>
</dbReference>
<dbReference type="STRING" id="1244869.H261_05654"/>
<evidence type="ECO:0000313" key="4">
    <source>
        <dbReference type="EMBL" id="EME71046.1"/>
    </source>
</evidence>
<proteinExistence type="predicted"/>
<dbReference type="PROSITE" id="PS50110">
    <property type="entry name" value="RESPONSE_REGULATORY"/>
    <property type="match status" value="1"/>
</dbReference>
<comment type="caution">
    <text evidence="1">Lacks conserved residue(s) required for the propagation of feature annotation.</text>
</comment>
<accession>M2YDJ8</accession>
<dbReference type="EMBL" id="AONQ01000010">
    <property type="protein sequence ID" value="EME71046.1"/>
    <property type="molecule type" value="Genomic_DNA"/>
</dbReference>
<keyword evidence="5" id="KW-1185">Reference proteome</keyword>
<sequence>MTLNLSFFGKSCLVIAEAGGLRQLIVTALHQIGLPNVTKADDIEAAIYELSQSAYDVVICAETEFSGSVEVVTRIRRDCRGPTAALPVIYLTGNMDPAHLSLILNSGANSVMTLPIGTRSLLKNLNRAMTDSREFISHHNYRGPCRRGKNRNAKYSGPRRRAADSQHSNPPSGSSVPREVQATQVIRDSGQRPLLPRAEENPSLSAREATILNGVNKIAASIERLRQDMQLTDDTSTRKQLREGLHEAAHRLVNLLALADLSNPKDGQNENILLKKLDAIKGTFLQVLADIAQHRLEIVSSDIDRIIKGNEFALGCSETLSERLAAVEEIVAVMGGPRKLGDGMKQSLGRAWRDVLRIQEAEGNLTLVELTQGKRGSAAKPLGKSRFMDDELQVAASQAEVMRSLKENG</sequence>
<evidence type="ECO:0000256" key="1">
    <source>
        <dbReference type="PROSITE-ProRule" id="PRU00169"/>
    </source>
</evidence>
<dbReference type="OrthoDB" id="7335157at2"/>
<gene>
    <name evidence="4" type="ORF">H261_05654</name>
</gene>
<reference evidence="4 5" key="1">
    <citation type="journal article" date="2014" name="Genome Announc.">
        <title>Draft Genome Sequence of Magnetospirillum sp. Strain SO-1, a Freshwater Magnetotactic Bacterium Isolated from the Ol'khovka River, Russia.</title>
        <authorList>
            <person name="Grouzdev D.S."/>
            <person name="Dziuba M.V."/>
            <person name="Sukhacheva M.S."/>
            <person name="Mardanov A.V."/>
            <person name="Beletskiy A.V."/>
            <person name="Kuznetsov B.B."/>
            <person name="Skryabin K.G."/>
        </authorList>
    </citation>
    <scope>NUCLEOTIDE SEQUENCE [LARGE SCALE GENOMIC DNA]</scope>
    <source>
        <strain evidence="4 5">SO-1</strain>
    </source>
</reference>
<protein>
    <submittedName>
        <fullName evidence="4">CheY-like receiver protein</fullName>
    </submittedName>
</protein>
<feature type="domain" description="Response regulatory" evidence="3">
    <location>
        <begin position="11"/>
        <end position="129"/>
    </location>
</feature>
<dbReference type="Gene3D" id="3.40.50.2300">
    <property type="match status" value="1"/>
</dbReference>
<comment type="caution">
    <text evidence="4">The sequence shown here is derived from an EMBL/GenBank/DDBJ whole genome shotgun (WGS) entry which is preliminary data.</text>
</comment>
<dbReference type="Proteomes" id="UP000011744">
    <property type="component" value="Unassembled WGS sequence"/>
</dbReference>
<name>M2YDJ8_9PROT</name>
<organism evidence="4 5">
    <name type="scientific">Paramagnetospirillum caucaseum</name>
    <dbReference type="NCBI Taxonomy" id="1244869"/>
    <lineage>
        <taxon>Bacteria</taxon>
        <taxon>Pseudomonadati</taxon>
        <taxon>Pseudomonadota</taxon>
        <taxon>Alphaproteobacteria</taxon>
        <taxon>Rhodospirillales</taxon>
        <taxon>Magnetospirillaceae</taxon>
        <taxon>Paramagnetospirillum</taxon>
    </lineage>
</organism>